<dbReference type="Pfam" id="PF00005">
    <property type="entry name" value="ABC_tran"/>
    <property type="match status" value="1"/>
</dbReference>
<dbReference type="InterPro" id="IPR050166">
    <property type="entry name" value="ABC_transporter_ATP-bind"/>
</dbReference>
<evidence type="ECO:0000256" key="3">
    <source>
        <dbReference type="ARBA" id="ARBA00022741"/>
    </source>
</evidence>
<evidence type="ECO:0000313" key="6">
    <source>
        <dbReference type="EMBL" id="CUX57732.1"/>
    </source>
</evidence>
<accession>A0A1S7RUD0</accession>
<evidence type="ECO:0000256" key="1">
    <source>
        <dbReference type="ARBA" id="ARBA00005417"/>
    </source>
</evidence>
<feature type="domain" description="ABC transporter" evidence="5">
    <location>
        <begin position="12"/>
        <end position="235"/>
    </location>
</feature>
<keyword evidence="2" id="KW-0813">Transport</keyword>
<sequence length="255" mass="28074">MGCETMSDHFALSFEQVGHAFLGRSLFENFDLRIAPGETVALLGPSGSGKTTILQIAAGIIDPVRGRVRRNYRRQGLVFQEPRLLPWMTLIDNIAYGLAAAGMPKRQRREAAGQFALEVGLEETDFQKYPVELSGGMRQRAGVARALAVEPDMLFLDEPFSAVDVGLRRHLQELLVAAARRRGFSTLLVTHDLHEAMLVADRLIVLSGVDGDVIAVHTPAGSPGRRMARAVFDEVEFLSESPAFAELFSAKERMR</sequence>
<dbReference type="PROSITE" id="PS50893">
    <property type="entry name" value="ABC_TRANSPORTER_2"/>
    <property type="match status" value="1"/>
</dbReference>
<dbReference type="GO" id="GO:0005524">
    <property type="term" value="F:ATP binding"/>
    <property type="evidence" value="ECO:0007669"/>
    <property type="project" value="UniProtKB-KW"/>
</dbReference>
<dbReference type="SUPFAM" id="SSF52540">
    <property type="entry name" value="P-loop containing nucleoside triphosphate hydrolases"/>
    <property type="match status" value="1"/>
</dbReference>
<dbReference type="InterPro" id="IPR003439">
    <property type="entry name" value="ABC_transporter-like_ATP-bd"/>
</dbReference>
<dbReference type="Proteomes" id="UP000191988">
    <property type="component" value="Unassembled WGS sequence"/>
</dbReference>
<evidence type="ECO:0000256" key="4">
    <source>
        <dbReference type="ARBA" id="ARBA00022840"/>
    </source>
</evidence>
<dbReference type="InterPro" id="IPR027417">
    <property type="entry name" value="P-loop_NTPase"/>
</dbReference>
<dbReference type="Gene3D" id="3.40.50.300">
    <property type="entry name" value="P-loop containing nucleotide triphosphate hydrolases"/>
    <property type="match status" value="1"/>
</dbReference>
<dbReference type="SMART" id="SM00382">
    <property type="entry name" value="AAA"/>
    <property type="match status" value="1"/>
</dbReference>
<dbReference type="PROSITE" id="PS00211">
    <property type="entry name" value="ABC_TRANSPORTER_1"/>
    <property type="match status" value="1"/>
</dbReference>
<evidence type="ECO:0000313" key="7">
    <source>
        <dbReference type="Proteomes" id="UP000191988"/>
    </source>
</evidence>
<keyword evidence="7" id="KW-1185">Reference proteome</keyword>
<dbReference type="GO" id="GO:0016887">
    <property type="term" value="F:ATP hydrolysis activity"/>
    <property type="evidence" value="ECO:0007669"/>
    <property type="project" value="InterPro"/>
</dbReference>
<comment type="similarity">
    <text evidence="1">Belongs to the ABC transporter superfamily.</text>
</comment>
<dbReference type="InterPro" id="IPR003593">
    <property type="entry name" value="AAA+_ATPase"/>
</dbReference>
<keyword evidence="3" id="KW-0547">Nucleotide-binding</keyword>
<dbReference type="PANTHER" id="PTHR42788:SF19">
    <property type="entry name" value="ALIPHATIC SULFONATES IMPORT ATP-BINDING PROTEIN SSUB 2"/>
    <property type="match status" value="1"/>
</dbReference>
<dbReference type="PANTHER" id="PTHR42788">
    <property type="entry name" value="TAURINE IMPORT ATP-BINDING PROTEIN-RELATED"/>
    <property type="match status" value="1"/>
</dbReference>
<dbReference type="AlphaFoldDB" id="A0A1S7RUD0"/>
<dbReference type="STRING" id="1183432.AGR3A_Lc140399"/>
<gene>
    <name evidence="6" type="ORF">AGR3A_Lc140399</name>
</gene>
<evidence type="ECO:0000259" key="5">
    <source>
        <dbReference type="PROSITE" id="PS50893"/>
    </source>
</evidence>
<protein>
    <submittedName>
        <fullName evidence="6">ABC transporter, nucleotide binding/ATPase protein (Anion)</fullName>
    </submittedName>
</protein>
<reference evidence="7" key="1">
    <citation type="submission" date="2016-01" db="EMBL/GenBank/DDBJ databases">
        <authorList>
            <person name="Regsiter A."/>
            <person name="william w."/>
        </authorList>
    </citation>
    <scope>NUCLEOTIDE SEQUENCE [LARGE SCALE GENOMIC DNA]</scope>
    <source>
        <strain evidence="7">CFBP 6623</strain>
    </source>
</reference>
<name>A0A1S7RUD0_9HYPH</name>
<dbReference type="EMBL" id="FBWK01000050">
    <property type="protein sequence ID" value="CUX57732.1"/>
    <property type="molecule type" value="Genomic_DNA"/>
</dbReference>
<evidence type="ECO:0000256" key="2">
    <source>
        <dbReference type="ARBA" id="ARBA00022448"/>
    </source>
</evidence>
<keyword evidence="4" id="KW-0067">ATP-binding</keyword>
<organism evidence="6 7">
    <name type="scientific">Agrobacterium tomkonis CFBP 6623</name>
    <dbReference type="NCBI Taxonomy" id="1183432"/>
    <lineage>
        <taxon>Bacteria</taxon>
        <taxon>Pseudomonadati</taxon>
        <taxon>Pseudomonadota</taxon>
        <taxon>Alphaproteobacteria</taxon>
        <taxon>Hyphomicrobiales</taxon>
        <taxon>Rhizobiaceae</taxon>
        <taxon>Rhizobium/Agrobacterium group</taxon>
        <taxon>Agrobacterium</taxon>
        <taxon>Agrobacterium tumefaciens complex</taxon>
    </lineage>
</organism>
<proteinExistence type="inferred from homology"/>
<dbReference type="InterPro" id="IPR017871">
    <property type="entry name" value="ABC_transporter-like_CS"/>
</dbReference>